<organism evidence="2 3">
    <name type="scientific">Herbaspirillum rubrisubalbicans Os34</name>
    <dbReference type="NCBI Taxonomy" id="1235827"/>
    <lineage>
        <taxon>Bacteria</taxon>
        <taxon>Pseudomonadati</taxon>
        <taxon>Pseudomonadota</taxon>
        <taxon>Betaproteobacteria</taxon>
        <taxon>Burkholderiales</taxon>
        <taxon>Oxalobacteraceae</taxon>
        <taxon>Herbaspirillum</taxon>
    </lineage>
</organism>
<keyword evidence="1" id="KW-0732">Signal</keyword>
<dbReference type="AlphaFoldDB" id="A0A6M3ZWW5"/>
<reference evidence="2 3" key="1">
    <citation type="journal article" date="2012" name="J. Bacteriol.">
        <title>Genome sequence of the pathogenic Herbaspirillum seropedicae strain Os34, isolated from rice roots.</title>
        <authorList>
            <person name="Ye W."/>
            <person name="Ye S."/>
            <person name="Liu J."/>
            <person name="Chang S."/>
            <person name="Chen M."/>
            <person name="Zhu B."/>
            <person name="Guo L."/>
            <person name="An Q."/>
        </authorList>
    </citation>
    <scope>NUCLEOTIDE SEQUENCE [LARGE SCALE GENOMIC DNA]</scope>
    <source>
        <strain evidence="2 3">Os34</strain>
    </source>
</reference>
<feature type="signal peptide" evidence="1">
    <location>
        <begin position="1"/>
        <end position="33"/>
    </location>
</feature>
<dbReference type="EMBL" id="CP008956">
    <property type="protein sequence ID" value="QJQ01982.1"/>
    <property type="molecule type" value="Genomic_DNA"/>
</dbReference>
<accession>A0A6M3ZWW5</accession>
<name>A0A6M3ZWW5_9BURK</name>
<evidence type="ECO:0000256" key="1">
    <source>
        <dbReference type="SAM" id="SignalP"/>
    </source>
</evidence>
<protein>
    <submittedName>
        <fullName evidence="2">Uncharacterized protein</fullName>
    </submittedName>
</protein>
<proteinExistence type="predicted"/>
<dbReference type="RefSeq" id="WP_017451641.1">
    <property type="nucleotide sequence ID" value="NZ_CP008956.1"/>
</dbReference>
<evidence type="ECO:0000313" key="3">
    <source>
        <dbReference type="Proteomes" id="UP000501648"/>
    </source>
</evidence>
<feature type="chain" id="PRO_5026890657" evidence="1">
    <location>
        <begin position="34"/>
        <end position="149"/>
    </location>
</feature>
<sequence length="149" mass="15803">MIAAIVSCGISRRISHFPFQSLGLAAAAAVALAACSSTPVPVTETKPVLPQLLQAPAATQPTWATQLKTGAFSCEMGNKVEIRMDGRVTDGVTLVWKGSSYMMNPVSTSTGAVRLENKGEGLVWIQIPSKSMLLNSKIGQQLANDCRTR</sequence>
<evidence type="ECO:0000313" key="2">
    <source>
        <dbReference type="EMBL" id="QJQ01982.1"/>
    </source>
</evidence>
<gene>
    <name evidence="2" type="ORF">C798_17600</name>
</gene>
<dbReference type="Proteomes" id="UP000501648">
    <property type="component" value="Chromosome"/>
</dbReference>